<dbReference type="SUPFAM" id="SSF81338">
    <property type="entry name" value="Aquaporin-like"/>
    <property type="match status" value="1"/>
</dbReference>
<evidence type="ECO:0000256" key="10">
    <source>
        <dbReference type="SAM" id="MobiDB-lite"/>
    </source>
</evidence>
<feature type="transmembrane region" description="Helical" evidence="11">
    <location>
        <begin position="237"/>
        <end position="257"/>
    </location>
</feature>
<evidence type="ECO:0000256" key="8">
    <source>
        <dbReference type="ARBA" id="ARBA00034651"/>
    </source>
</evidence>
<protein>
    <recommendedName>
        <fullName evidence="14">Aquaporin</fullName>
    </recommendedName>
</protein>
<evidence type="ECO:0000256" key="11">
    <source>
        <dbReference type="SAM" id="Phobius"/>
    </source>
</evidence>
<dbReference type="OrthoDB" id="3222at2759"/>
<feature type="transmembrane region" description="Helical" evidence="11">
    <location>
        <begin position="166"/>
        <end position="186"/>
    </location>
</feature>
<dbReference type="InterPro" id="IPR023271">
    <property type="entry name" value="Aquaporin-like"/>
</dbReference>
<evidence type="ECO:0000256" key="1">
    <source>
        <dbReference type="ARBA" id="ARBA00004141"/>
    </source>
</evidence>
<feature type="transmembrane region" description="Helical" evidence="11">
    <location>
        <begin position="192"/>
        <end position="212"/>
    </location>
</feature>
<comment type="catalytic activity">
    <reaction evidence="8">
        <text>H2O(in) = H2O(out)</text>
        <dbReference type="Rhea" id="RHEA:29667"/>
        <dbReference type="ChEBI" id="CHEBI:15377"/>
    </reaction>
</comment>
<feature type="region of interest" description="Disordered" evidence="10">
    <location>
        <begin position="1"/>
        <end position="22"/>
    </location>
</feature>
<keyword evidence="6 11" id="KW-0472">Membrane</keyword>
<dbReference type="FunFam" id="1.20.1080.10:FF:000024">
    <property type="entry name" value="MIP aquaporin (Eurofung)"/>
    <property type="match status" value="1"/>
</dbReference>
<evidence type="ECO:0000256" key="9">
    <source>
        <dbReference type="RuleBase" id="RU000477"/>
    </source>
</evidence>
<evidence type="ECO:0000313" key="12">
    <source>
        <dbReference type="EMBL" id="KAJ5152686.1"/>
    </source>
</evidence>
<feature type="compositionally biased region" description="Low complexity" evidence="10">
    <location>
        <begin position="8"/>
        <end position="17"/>
    </location>
</feature>
<dbReference type="PRINTS" id="PR00783">
    <property type="entry name" value="MINTRINSICP"/>
</dbReference>
<proteinExistence type="inferred from homology"/>
<dbReference type="PANTHER" id="PTHR19139:SF199">
    <property type="entry name" value="MIP17260P"/>
    <property type="match status" value="1"/>
</dbReference>
<dbReference type="GO" id="GO:0005886">
    <property type="term" value="C:plasma membrane"/>
    <property type="evidence" value="ECO:0007669"/>
    <property type="project" value="TreeGrafter"/>
</dbReference>
<keyword evidence="4" id="KW-0677">Repeat</keyword>
<keyword evidence="3 9" id="KW-0812">Transmembrane</keyword>
<evidence type="ECO:0008006" key="14">
    <source>
        <dbReference type="Google" id="ProtNLM"/>
    </source>
</evidence>
<evidence type="ECO:0000256" key="7">
    <source>
        <dbReference type="ARBA" id="ARBA00023180"/>
    </source>
</evidence>
<evidence type="ECO:0000313" key="13">
    <source>
        <dbReference type="Proteomes" id="UP001149163"/>
    </source>
</evidence>
<accession>A0A9W9HQS7</accession>
<comment type="similarity">
    <text evidence="2 9">Belongs to the MIP/aquaporin (TC 1.A.8) family.</text>
</comment>
<evidence type="ECO:0000256" key="2">
    <source>
        <dbReference type="ARBA" id="ARBA00006175"/>
    </source>
</evidence>
<dbReference type="GO" id="GO:0015250">
    <property type="term" value="F:water channel activity"/>
    <property type="evidence" value="ECO:0007669"/>
    <property type="project" value="TreeGrafter"/>
</dbReference>
<evidence type="ECO:0000256" key="5">
    <source>
        <dbReference type="ARBA" id="ARBA00022989"/>
    </source>
</evidence>
<keyword evidence="13" id="KW-1185">Reference proteome</keyword>
<dbReference type="Pfam" id="PF00230">
    <property type="entry name" value="MIP"/>
    <property type="match status" value="1"/>
</dbReference>
<comment type="subcellular location">
    <subcellularLocation>
        <location evidence="1">Membrane</location>
        <topology evidence="1">Multi-pass membrane protein</topology>
    </subcellularLocation>
</comment>
<reference evidence="12" key="2">
    <citation type="journal article" date="2023" name="IMA Fungus">
        <title>Comparative genomic study of the Penicillium genus elucidates a diverse pangenome and 15 lateral gene transfer events.</title>
        <authorList>
            <person name="Petersen C."/>
            <person name="Sorensen T."/>
            <person name="Nielsen M.R."/>
            <person name="Sondergaard T.E."/>
            <person name="Sorensen J.L."/>
            <person name="Fitzpatrick D.A."/>
            <person name="Frisvad J.C."/>
            <person name="Nielsen K.L."/>
        </authorList>
    </citation>
    <scope>NUCLEOTIDE SEQUENCE</scope>
    <source>
        <strain evidence="12">IBT 26290</strain>
    </source>
</reference>
<dbReference type="AlphaFoldDB" id="A0A9W9HQS7"/>
<gene>
    <name evidence="12" type="ORF">N7482_009164</name>
</gene>
<feature type="region of interest" description="Disordered" evidence="10">
    <location>
        <begin position="277"/>
        <end position="316"/>
    </location>
</feature>
<evidence type="ECO:0000256" key="4">
    <source>
        <dbReference type="ARBA" id="ARBA00022737"/>
    </source>
</evidence>
<dbReference type="GeneID" id="81430464"/>
<dbReference type="Proteomes" id="UP001149163">
    <property type="component" value="Unassembled WGS sequence"/>
</dbReference>
<keyword evidence="7" id="KW-0325">Glycoprotein</keyword>
<feature type="transmembrane region" description="Helical" evidence="11">
    <location>
        <begin position="128"/>
        <end position="146"/>
    </location>
</feature>
<dbReference type="RefSeq" id="XP_056538994.1">
    <property type="nucleotide sequence ID" value="XM_056691288.1"/>
</dbReference>
<dbReference type="PANTHER" id="PTHR19139">
    <property type="entry name" value="AQUAPORIN TRANSPORTER"/>
    <property type="match status" value="1"/>
</dbReference>
<dbReference type="EMBL" id="JAPQKN010000007">
    <property type="protein sequence ID" value="KAJ5152686.1"/>
    <property type="molecule type" value="Genomic_DNA"/>
</dbReference>
<feature type="transmembrane region" description="Helical" evidence="11">
    <location>
        <begin position="37"/>
        <end position="59"/>
    </location>
</feature>
<sequence length="316" mass="34077">MLFHKRQSSQGSSLAGPSGPGGRSQLPMIQMPDSIRFNVLCMIGEFVGTFLFLFFSFAGTQVSNTPMPVPGSYPNTSNLLYSSLAFGFSLTVNVWAFFRITGGLFNPAVTLALCLTGGMPALRGLMVFPAQLVGGIAAAGVVSCLFPGPLNCATRLGGGTSISQGLFIEMFLTAQLVLVIIMLAVVKHKSTYLAPVGIGLTFFVCEMIGDYYTGGSLNPARSLGPDTINRSFPGYHWIYWVGPLLGSLLASGFYHLLCFVRWENINPGQDYNEWETKARKDSIPASENTMNDPVHNGNGHGYVRQPTNEAPPDQQV</sequence>
<dbReference type="InterPro" id="IPR034294">
    <property type="entry name" value="Aquaporin_transptr"/>
</dbReference>
<dbReference type="InterPro" id="IPR000425">
    <property type="entry name" value="MIP"/>
</dbReference>
<dbReference type="Gene3D" id="1.20.1080.10">
    <property type="entry name" value="Glycerol uptake facilitator protein"/>
    <property type="match status" value="1"/>
</dbReference>
<evidence type="ECO:0000256" key="6">
    <source>
        <dbReference type="ARBA" id="ARBA00023136"/>
    </source>
</evidence>
<reference evidence="12" key="1">
    <citation type="submission" date="2022-11" db="EMBL/GenBank/DDBJ databases">
        <authorList>
            <person name="Petersen C."/>
        </authorList>
    </citation>
    <scope>NUCLEOTIDE SEQUENCE</scope>
    <source>
        <strain evidence="12">IBT 26290</strain>
    </source>
</reference>
<keyword evidence="9" id="KW-0813">Transport</keyword>
<evidence type="ECO:0000256" key="3">
    <source>
        <dbReference type="ARBA" id="ARBA00022692"/>
    </source>
</evidence>
<organism evidence="12 13">
    <name type="scientific">Penicillium canariense</name>
    <dbReference type="NCBI Taxonomy" id="189055"/>
    <lineage>
        <taxon>Eukaryota</taxon>
        <taxon>Fungi</taxon>
        <taxon>Dikarya</taxon>
        <taxon>Ascomycota</taxon>
        <taxon>Pezizomycotina</taxon>
        <taxon>Eurotiomycetes</taxon>
        <taxon>Eurotiomycetidae</taxon>
        <taxon>Eurotiales</taxon>
        <taxon>Aspergillaceae</taxon>
        <taxon>Penicillium</taxon>
    </lineage>
</organism>
<comment type="caution">
    <text evidence="12">The sequence shown here is derived from an EMBL/GenBank/DDBJ whole genome shotgun (WGS) entry which is preliminary data.</text>
</comment>
<name>A0A9W9HQS7_9EURO</name>
<feature type="transmembrane region" description="Helical" evidence="11">
    <location>
        <begin position="104"/>
        <end position="122"/>
    </location>
</feature>
<keyword evidence="5 11" id="KW-1133">Transmembrane helix</keyword>